<dbReference type="SUPFAM" id="SSF56112">
    <property type="entry name" value="Protein kinase-like (PK-like)"/>
    <property type="match status" value="1"/>
</dbReference>
<protein>
    <recommendedName>
        <fullName evidence="3">Protein kinase domain-containing protein</fullName>
    </recommendedName>
</protein>
<reference evidence="1" key="2">
    <citation type="submission" date="2024-10" db="UniProtKB">
        <authorList>
            <consortium name="EnsemblProtists"/>
        </authorList>
    </citation>
    <scope>IDENTIFICATION</scope>
</reference>
<dbReference type="GO" id="GO:0004672">
    <property type="term" value="F:protein kinase activity"/>
    <property type="evidence" value="ECO:0007669"/>
    <property type="project" value="InterPro"/>
</dbReference>
<dbReference type="InterPro" id="IPR008271">
    <property type="entry name" value="Ser/Thr_kinase_AS"/>
</dbReference>
<dbReference type="PROSITE" id="PS00108">
    <property type="entry name" value="PROTEIN_KINASE_ST"/>
    <property type="match status" value="1"/>
</dbReference>
<accession>A0A0D3JGN4</accession>
<organism evidence="1 2">
    <name type="scientific">Emiliania huxleyi (strain CCMP1516)</name>
    <dbReference type="NCBI Taxonomy" id="280463"/>
    <lineage>
        <taxon>Eukaryota</taxon>
        <taxon>Haptista</taxon>
        <taxon>Haptophyta</taxon>
        <taxon>Prymnesiophyceae</taxon>
        <taxon>Isochrysidales</taxon>
        <taxon>Noelaerhabdaceae</taxon>
        <taxon>Emiliania</taxon>
    </lineage>
</organism>
<reference evidence="2" key="1">
    <citation type="journal article" date="2013" name="Nature">
        <title>Pan genome of the phytoplankton Emiliania underpins its global distribution.</title>
        <authorList>
            <person name="Read B.A."/>
            <person name="Kegel J."/>
            <person name="Klute M.J."/>
            <person name="Kuo A."/>
            <person name="Lefebvre S.C."/>
            <person name="Maumus F."/>
            <person name="Mayer C."/>
            <person name="Miller J."/>
            <person name="Monier A."/>
            <person name="Salamov A."/>
            <person name="Young J."/>
            <person name="Aguilar M."/>
            <person name="Claverie J.M."/>
            <person name="Frickenhaus S."/>
            <person name="Gonzalez K."/>
            <person name="Herman E.K."/>
            <person name="Lin Y.C."/>
            <person name="Napier J."/>
            <person name="Ogata H."/>
            <person name="Sarno A.F."/>
            <person name="Shmutz J."/>
            <person name="Schroeder D."/>
            <person name="de Vargas C."/>
            <person name="Verret F."/>
            <person name="von Dassow P."/>
            <person name="Valentin K."/>
            <person name="Van de Peer Y."/>
            <person name="Wheeler G."/>
            <person name="Dacks J.B."/>
            <person name="Delwiche C.F."/>
            <person name="Dyhrman S.T."/>
            <person name="Glockner G."/>
            <person name="John U."/>
            <person name="Richards T."/>
            <person name="Worden A.Z."/>
            <person name="Zhang X."/>
            <person name="Grigoriev I.V."/>
            <person name="Allen A.E."/>
            <person name="Bidle K."/>
            <person name="Borodovsky M."/>
            <person name="Bowler C."/>
            <person name="Brownlee C."/>
            <person name="Cock J.M."/>
            <person name="Elias M."/>
            <person name="Gladyshev V.N."/>
            <person name="Groth M."/>
            <person name="Guda C."/>
            <person name="Hadaegh A."/>
            <person name="Iglesias-Rodriguez M.D."/>
            <person name="Jenkins J."/>
            <person name="Jones B.M."/>
            <person name="Lawson T."/>
            <person name="Leese F."/>
            <person name="Lindquist E."/>
            <person name="Lobanov A."/>
            <person name="Lomsadze A."/>
            <person name="Malik S.B."/>
            <person name="Marsh M.E."/>
            <person name="Mackinder L."/>
            <person name="Mock T."/>
            <person name="Mueller-Roeber B."/>
            <person name="Pagarete A."/>
            <person name="Parker M."/>
            <person name="Probert I."/>
            <person name="Quesneville H."/>
            <person name="Raines C."/>
            <person name="Rensing S.A."/>
            <person name="Riano-Pachon D.M."/>
            <person name="Richier S."/>
            <person name="Rokitta S."/>
            <person name="Shiraiwa Y."/>
            <person name="Soanes D.M."/>
            <person name="van der Giezen M."/>
            <person name="Wahlund T.M."/>
            <person name="Williams B."/>
            <person name="Wilson W."/>
            <person name="Wolfe G."/>
            <person name="Wurch L.L."/>
        </authorList>
    </citation>
    <scope>NUCLEOTIDE SEQUENCE</scope>
</reference>
<name>A0A0D3JGN4_EMIH1</name>
<dbReference type="GeneID" id="17268215"/>
<dbReference type="KEGG" id="ehx:EMIHUDRAFT_240013"/>
<dbReference type="STRING" id="2903.R1EP67"/>
<proteinExistence type="predicted"/>
<evidence type="ECO:0008006" key="3">
    <source>
        <dbReference type="Google" id="ProtNLM"/>
    </source>
</evidence>
<dbReference type="InterPro" id="IPR011009">
    <property type="entry name" value="Kinase-like_dom_sf"/>
</dbReference>
<evidence type="ECO:0000313" key="2">
    <source>
        <dbReference type="Proteomes" id="UP000013827"/>
    </source>
</evidence>
<dbReference type="RefSeq" id="XP_005775098.1">
    <property type="nucleotide sequence ID" value="XM_005775041.1"/>
</dbReference>
<dbReference type="PaxDb" id="2903-EOD22669"/>
<sequence>MLCCFSSAPAAVLLAPYDRSVAVVWAVSGDAYTVRYCYDGELEERLDRGLLSAWRPDSGAKRLTLDELMIQDRLGEGTQSESAASRRHCARGPRMHAALRAAASPTLASPAPFVSPGYLPGGAPVAVKLGLKRGAISREAAVLSALSGRVGFPLLLHHEHEGFVHNDLKPANVLLGSGAELQPKPLHLIDFGSCTRANGRRGTGCVKDTPARRRELMRPVDDVESLAYALAFLGAGGLPLCALGAVPAPALFGCGGKPDEIVLGMKRELMAGALGRSSITDALRSDADAAALEALWAEPEAEEGSGAGVRLVQPPAWALRSPVGIWGRP</sequence>
<evidence type="ECO:0000313" key="1">
    <source>
        <dbReference type="EnsemblProtists" id="EOD22669"/>
    </source>
</evidence>
<dbReference type="AlphaFoldDB" id="A0A0D3JGN4"/>
<keyword evidence="2" id="KW-1185">Reference proteome</keyword>
<dbReference type="HOGENOM" id="CLU_845743_0_0_1"/>
<dbReference type="Proteomes" id="UP000013827">
    <property type="component" value="Unassembled WGS sequence"/>
</dbReference>
<dbReference type="Gene3D" id="1.10.510.10">
    <property type="entry name" value="Transferase(Phosphotransferase) domain 1"/>
    <property type="match status" value="1"/>
</dbReference>
<dbReference type="EnsemblProtists" id="EOD22669">
    <property type="protein sequence ID" value="EOD22669"/>
    <property type="gene ID" value="EMIHUDRAFT_240013"/>
</dbReference>